<organism evidence="2 3">
    <name type="scientific">Aquibaculum arenosum</name>
    <dbReference type="NCBI Taxonomy" id="3032591"/>
    <lineage>
        <taxon>Bacteria</taxon>
        <taxon>Pseudomonadati</taxon>
        <taxon>Pseudomonadota</taxon>
        <taxon>Alphaproteobacteria</taxon>
        <taxon>Rhodospirillales</taxon>
        <taxon>Rhodovibrionaceae</taxon>
        <taxon>Aquibaculum</taxon>
    </lineage>
</organism>
<evidence type="ECO:0000313" key="3">
    <source>
        <dbReference type="Proteomes" id="UP001215503"/>
    </source>
</evidence>
<feature type="region of interest" description="Disordered" evidence="1">
    <location>
        <begin position="57"/>
        <end position="82"/>
    </location>
</feature>
<evidence type="ECO:0008006" key="4">
    <source>
        <dbReference type="Google" id="ProtNLM"/>
    </source>
</evidence>
<protein>
    <recommendedName>
        <fullName evidence="4">Lipoprotein</fullName>
    </recommendedName>
</protein>
<dbReference type="Proteomes" id="UP001215503">
    <property type="component" value="Unassembled WGS sequence"/>
</dbReference>
<comment type="caution">
    <text evidence="2">The sequence shown here is derived from an EMBL/GenBank/DDBJ whole genome shotgun (WGS) entry which is preliminary data.</text>
</comment>
<sequence>MDDNSDRAVFGAAPQPKNCGGRFLLVAVMMPFLLLAGCETTGEERVEVVLGEVLEPDQQVSEPAEGRRGRPTAAGPRKPMPPLTLTTIVGRDEAGTVEMLGQPAQVRVESPATIWTYKRGECHLEIYFYPSLRERRLQSLTYEIDGPDDQTDCLQQFGLAENGTS</sequence>
<evidence type="ECO:0000256" key="1">
    <source>
        <dbReference type="SAM" id="MobiDB-lite"/>
    </source>
</evidence>
<dbReference type="RefSeq" id="WP_275823149.1">
    <property type="nucleotide sequence ID" value="NZ_JARHUD010000006.1"/>
</dbReference>
<keyword evidence="3" id="KW-1185">Reference proteome</keyword>
<evidence type="ECO:0000313" key="2">
    <source>
        <dbReference type="EMBL" id="MDF2096580.1"/>
    </source>
</evidence>
<dbReference type="EMBL" id="JARHUD010000006">
    <property type="protein sequence ID" value="MDF2096580.1"/>
    <property type="molecule type" value="Genomic_DNA"/>
</dbReference>
<proteinExistence type="predicted"/>
<gene>
    <name evidence="2" type="ORF">P2G67_11380</name>
</gene>
<name>A0ABT5YPB4_9PROT</name>
<reference evidence="2 3" key="1">
    <citation type="submission" date="2023-03" db="EMBL/GenBank/DDBJ databases">
        <title>Fodinicurvata sp. CAU 1616 isolated from sea sendiment.</title>
        <authorList>
            <person name="Kim W."/>
        </authorList>
    </citation>
    <scope>NUCLEOTIDE SEQUENCE [LARGE SCALE GENOMIC DNA]</scope>
    <source>
        <strain evidence="2 3">CAU 1616</strain>
    </source>
</reference>
<accession>A0ABT5YPB4</accession>